<evidence type="ECO:0000256" key="1">
    <source>
        <dbReference type="ARBA" id="ARBA00006745"/>
    </source>
</evidence>
<dbReference type="InterPro" id="IPR011059">
    <property type="entry name" value="Metal-dep_hydrolase_composite"/>
</dbReference>
<dbReference type="Pfam" id="PF01979">
    <property type="entry name" value="Amidohydro_1"/>
    <property type="match status" value="1"/>
</dbReference>
<dbReference type="AlphaFoldDB" id="A0A327L4T2"/>
<dbReference type="Gene3D" id="2.30.40.10">
    <property type="entry name" value="Urease, subunit C, domain 1"/>
    <property type="match status" value="1"/>
</dbReference>
<dbReference type="InterPro" id="IPR050287">
    <property type="entry name" value="MTA/SAH_deaminase"/>
</dbReference>
<keyword evidence="2" id="KW-0378">Hydrolase</keyword>
<dbReference type="Proteomes" id="UP000249130">
    <property type="component" value="Unassembled WGS sequence"/>
</dbReference>
<dbReference type="SUPFAM" id="SSF51338">
    <property type="entry name" value="Composite domain of metallo-dependent hydrolases"/>
    <property type="match status" value="1"/>
</dbReference>
<name>A0A327L4T2_9BRAD</name>
<proteinExistence type="inferred from homology"/>
<protein>
    <recommendedName>
        <fullName evidence="3">Amidohydrolase-related domain-containing protein</fullName>
    </recommendedName>
</protein>
<comment type="caution">
    <text evidence="4">The sequence shown here is derived from an EMBL/GenBank/DDBJ whole genome shotgun (WGS) entry which is preliminary data.</text>
</comment>
<dbReference type="EMBL" id="NPEX01000016">
    <property type="protein sequence ID" value="RAI45427.1"/>
    <property type="molecule type" value="Genomic_DNA"/>
</dbReference>
<gene>
    <name evidence="4" type="ORF">CH341_04095</name>
</gene>
<accession>A0A327L4T2</accession>
<sequence length="478" mass="51454">MTTLIRDATILTLDADDRVILRGHVLIRGGVIAAVGDGDYAGAESPTRTIDGAGRLVAPGLINAHMHSQSSTMAGFGDRLSHPAFMWLTQAHTSRRTAEEIRLAVLLAAWGMMVSGTTAAIDHFPGQRFTAADMDAVLSAWEETGLRVALGMRFFDGAFSDIFPDAPLPADLRARMTQVEILKPQGVDELRELMDDTLRRWHGHAGRLSVFPAPSNPDRCTDAALALCAELAEKHDTGIHTHLLETQKQARLAAEKYRETAVRHLETLGVLSSRWSCAHSIWLDDADIDLMAARGVVAVLNPESNARLGTGLARAPEMQRRGVTLALGTDGASANDNMVLQEAMRAVATSHRAGEKDRSRWITARDALGMATAGGAAALRHPGLGTLAPGAPADLVLYRLDAPWWVPLNDPVAQLVFAETGASVDTVMVDGHIVVERGKVTTFDTGGLVREVREMTASLRRRNADLFTVATDIAEIVP</sequence>
<evidence type="ECO:0000256" key="2">
    <source>
        <dbReference type="ARBA" id="ARBA00022801"/>
    </source>
</evidence>
<evidence type="ECO:0000259" key="3">
    <source>
        <dbReference type="Pfam" id="PF01979"/>
    </source>
</evidence>
<dbReference type="PANTHER" id="PTHR43794">
    <property type="entry name" value="AMINOHYDROLASE SSNA-RELATED"/>
    <property type="match status" value="1"/>
</dbReference>
<keyword evidence="5" id="KW-1185">Reference proteome</keyword>
<dbReference type="RefSeq" id="WP_111417761.1">
    <property type="nucleotide sequence ID" value="NZ_NPEX01000016.1"/>
</dbReference>
<dbReference type="InterPro" id="IPR006680">
    <property type="entry name" value="Amidohydro-rel"/>
</dbReference>
<dbReference type="Gene3D" id="3.20.20.140">
    <property type="entry name" value="Metal-dependent hydrolases"/>
    <property type="match status" value="1"/>
</dbReference>
<evidence type="ECO:0000313" key="4">
    <source>
        <dbReference type="EMBL" id="RAI45427.1"/>
    </source>
</evidence>
<comment type="similarity">
    <text evidence="1">Belongs to the metallo-dependent hydrolases superfamily. ATZ/TRZ family.</text>
</comment>
<dbReference type="GO" id="GO:0016810">
    <property type="term" value="F:hydrolase activity, acting on carbon-nitrogen (but not peptide) bonds"/>
    <property type="evidence" value="ECO:0007669"/>
    <property type="project" value="InterPro"/>
</dbReference>
<dbReference type="InterPro" id="IPR032466">
    <property type="entry name" value="Metal_Hydrolase"/>
</dbReference>
<feature type="domain" description="Amidohydrolase-related" evidence="3">
    <location>
        <begin position="57"/>
        <end position="434"/>
    </location>
</feature>
<dbReference type="SUPFAM" id="SSF51556">
    <property type="entry name" value="Metallo-dependent hydrolases"/>
    <property type="match status" value="1"/>
</dbReference>
<organism evidence="4 5">
    <name type="scientific">Rhodoplanes roseus</name>
    <dbReference type="NCBI Taxonomy" id="29409"/>
    <lineage>
        <taxon>Bacteria</taxon>
        <taxon>Pseudomonadati</taxon>
        <taxon>Pseudomonadota</taxon>
        <taxon>Alphaproteobacteria</taxon>
        <taxon>Hyphomicrobiales</taxon>
        <taxon>Nitrobacteraceae</taxon>
        <taxon>Rhodoplanes</taxon>
    </lineage>
</organism>
<evidence type="ECO:0000313" key="5">
    <source>
        <dbReference type="Proteomes" id="UP000249130"/>
    </source>
</evidence>
<reference evidence="4 5" key="1">
    <citation type="submission" date="2017-07" db="EMBL/GenBank/DDBJ databases">
        <title>Draft Genome Sequences of Select Purple Nonsulfur Bacteria.</title>
        <authorList>
            <person name="Lasarre B."/>
            <person name="Mckinlay J.B."/>
        </authorList>
    </citation>
    <scope>NUCLEOTIDE SEQUENCE [LARGE SCALE GENOMIC DNA]</scope>
    <source>
        <strain evidence="4 5">DSM 5909</strain>
    </source>
</reference>
<dbReference type="PANTHER" id="PTHR43794:SF11">
    <property type="entry name" value="AMIDOHYDROLASE-RELATED DOMAIN-CONTAINING PROTEIN"/>
    <property type="match status" value="1"/>
</dbReference>
<dbReference type="OrthoDB" id="9796020at2"/>